<comment type="caution">
    <text evidence="10">The sequence shown here is derived from an EMBL/GenBank/DDBJ whole genome shotgun (WGS) entry which is preliminary data.</text>
</comment>
<dbReference type="SMART" id="SM01031">
    <property type="entry name" value="BHD_2"/>
    <property type="match status" value="1"/>
</dbReference>
<dbReference type="GO" id="GO:0071942">
    <property type="term" value="C:XPC complex"/>
    <property type="evidence" value="ECO:0007669"/>
    <property type="project" value="TreeGrafter"/>
</dbReference>
<dbReference type="InterPro" id="IPR018327">
    <property type="entry name" value="BHD_2"/>
</dbReference>
<dbReference type="Pfam" id="PF10405">
    <property type="entry name" value="BHD_3"/>
    <property type="match status" value="1"/>
</dbReference>
<dbReference type="GO" id="GO:0003697">
    <property type="term" value="F:single-stranded DNA binding"/>
    <property type="evidence" value="ECO:0007669"/>
    <property type="project" value="TreeGrafter"/>
</dbReference>
<feature type="domain" description="Rad4 beta-hairpin" evidence="8">
    <location>
        <begin position="454"/>
        <end position="519"/>
    </location>
</feature>
<dbReference type="SUPFAM" id="SSF54001">
    <property type="entry name" value="Cysteine proteinases"/>
    <property type="match status" value="1"/>
</dbReference>
<organism evidence="10 11">
    <name type="scientific">Candida parapsilosis</name>
    <name type="common">Yeast</name>
    <dbReference type="NCBI Taxonomy" id="5480"/>
    <lineage>
        <taxon>Eukaryota</taxon>
        <taxon>Fungi</taxon>
        <taxon>Dikarya</taxon>
        <taxon>Ascomycota</taxon>
        <taxon>Saccharomycotina</taxon>
        <taxon>Pichiomycetes</taxon>
        <taxon>Debaryomycetaceae</taxon>
        <taxon>Candida/Lodderomyces clade</taxon>
        <taxon>Candida</taxon>
    </lineage>
</organism>
<feature type="domain" description="Rad4 beta-hairpin" evidence="9">
    <location>
        <begin position="526"/>
        <end position="600"/>
    </location>
</feature>
<evidence type="ECO:0000256" key="1">
    <source>
        <dbReference type="ARBA" id="ARBA00004123"/>
    </source>
</evidence>
<dbReference type="Proteomes" id="UP000590412">
    <property type="component" value="Unassembled WGS sequence"/>
</dbReference>
<dbReference type="InterPro" id="IPR042488">
    <property type="entry name" value="Rad4_BHD3_sf"/>
</dbReference>
<dbReference type="InterPro" id="IPR038765">
    <property type="entry name" value="Papain-like_cys_pep_sf"/>
</dbReference>
<dbReference type="GO" id="GO:0003684">
    <property type="term" value="F:damaged DNA binding"/>
    <property type="evidence" value="ECO:0007669"/>
    <property type="project" value="InterPro"/>
</dbReference>
<dbReference type="Gene3D" id="3.30.70.2460">
    <property type="entry name" value="Rad4, beta-hairpin domain BHD3"/>
    <property type="match status" value="1"/>
</dbReference>
<evidence type="ECO:0000259" key="7">
    <source>
        <dbReference type="SMART" id="SM01030"/>
    </source>
</evidence>
<feature type="domain" description="Rad4 beta-hairpin" evidence="7">
    <location>
        <begin position="396"/>
        <end position="452"/>
    </location>
</feature>
<dbReference type="GO" id="GO:0006298">
    <property type="term" value="P:mismatch repair"/>
    <property type="evidence" value="ECO:0007669"/>
    <property type="project" value="TreeGrafter"/>
</dbReference>
<evidence type="ECO:0000259" key="8">
    <source>
        <dbReference type="SMART" id="SM01031"/>
    </source>
</evidence>
<evidence type="ECO:0000256" key="2">
    <source>
        <dbReference type="ARBA" id="ARBA00009525"/>
    </source>
</evidence>
<feature type="region of interest" description="Disordered" evidence="6">
    <location>
        <begin position="1"/>
        <end position="38"/>
    </location>
</feature>
<name>A0A8X7NH36_CANPA</name>
<sequence length="643" mass="74421">MNELFISDGESDKEPPLKKAKAIESGVKSDVDSVSDSDFDSDFEDIPLQPLTQALPTQDAASEFNIAIQSVDDEQRRRLNQQIEDKQRRTSLHYLSIIAYTLHAWQRNKLLSDRKVLKALKKLLPESFIKQYKKFKKNPTDEQLVYIIKYLTKWIRKNFKHDSNGLRVLGYLPKKIKSQGDYFASNAKQISTVKDFLSTIRRFQHNRDVGAQVFTALLRSLGLEARQVFSLPVLSTKKPTKLQPKLNKKTLDINKDNDLLYPYFWTELVNPINASEIFVIETQCFLEEEKQLTRLKRHSSSVKKSYTNVYYPVQNQLCQMSMHYVLSFTNSNLVFDVSSRYMSDVSYRWFNRLDLRTEAGRAALLLSSVIRILNLGKQYNAEDNAELDSLRTIAMHNYTIPKTLSAMKRSPNFTTKSTLRYNEIIGPGPHAPPIAKVVNGEKRHVYFKNCLIVGKSEQQWKFCGRSIRPEEIDRPIKTIKANPRTIHRKRIFNLNGLNDPELNKVPLYSFSQTCSYIKPSVVNNVLPRNKYGNIEIFRPNMVPDGCVWLKMQDIEVALVNRQIQCVPVVVGFAFKSGSAYPVKNGVIVLTQDEVAAKKIWLTYKIKEQQRAEKDKLIRSLYVWRLILNKLRVKQNLNQRYGHL</sequence>
<dbReference type="GO" id="GO:0006289">
    <property type="term" value="P:nucleotide-excision repair"/>
    <property type="evidence" value="ECO:0007669"/>
    <property type="project" value="InterPro"/>
</dbReference>
<keyword evidence="3" id="KW-0227">DNA damage</keyword>
<dbReference type="SMART" id="SM01030">
    <property type="entry name" value="BHD_1"/>
    <property type="match status" value="1"/>
</dbReference>
<accession>A0A8X7NH36</accession>
<dbReference type="Pfam" id="PF10403">
    <property type="entry name" value="BHD_1"/>
    <property type="match status" value="1"/>
</dbReference>
<dbReference type="EMBL" id="JABWAB010000007">
    <property type="protein sequence ID" value="KAF6047255.1"/>
    <property type="molecule type" value="Genomic_DNA"/>
</dbReference>
<dbReference type="GO" id="GO:0000111">
    <property type="term" value="C:nucleotide-excision repair factor 2 complex"/>
    <property type="evidence" value="ECO:0007669"/>
    <property type="project" value="TreeGrafter"/>
</dbReference>
<dbReference type="InterPro" id="IPR018325">
    <property type="entry name" value="Rad4/PNGase_transGLS-fold"/>
</dbReference>
<dbReference type="PANTHER" id="PTHR12135">
    <property type="entry name" value="DNA REPAIR PROTEIN XP-C / RAD4"/>
    <property type="match status" value="1"/>
</dbReference>
<dbReference type="PANTHER" id="PTHR12135:SF2">
    <property type="entry name" value="DNA REPAIR PROTEIN RAD34"/>
    <property type="match status" value="1"/>
</dbReference>
<evidence type="ECO:0000313" key="11">
    <source>
        <dbReference type="Proteomes" id="UP000590412"/>
    </source>
</evidence>
<dbReference type="InterPro" id="IPR004583">
    <property type="entry name" value="DNA_repair_Rad4"/>
</dbReference>
<comment type="similarity">
    <text evidence="2">Belongs to the XPC family.</text>
</comment>
<evidence type="ECO:0000256" key="6">
    <source>
        <dbReference type="SAM" id="MobiDB-lite"/>
    </source>
</evidence>
<dbReference type="SMART" id="SM01032">
    <property type="entry name" value="BHD_3"/>
    <property type="match status" value="1"/>
</dbReference>
<evidence type="ECO:0000259" key="9">
    <source>
        <dbReference type="SMART" id="SM01032"/>
    </source>
</evidence>
<dbReference type="InterPro" id="IPR018328">
    <property type="entry name" value="Rad4_beta-hairpin_dom3"/>
</dbReference>
<keyword evidence="4" id="KW-0234">DNA repair</keyword>
<evidence type="ECO:0000256" key="4">
    <source>
        <dbReference type="ARBA" id="ARBA00023204"/>
    </source>
</evidence>
<dbReference type="Pfam" id="PF10404">
    <property type="entry name" value="BHD_2"/>
    <property type="match status" value="1"/>
</dbReference>
<protein>
    <submittedName>
        <fullName evidence="10">Rad4 beta-hairpin domain 3 family protein</fullName>
    </submittedName>
</protein>
<evidence type="ECO:0000256" key="5">
    <source>
        <dbReference type="ARBA" id="ARBA00023242"/>
    </source>
</evidence>
<dbReference type="Gene3D" id="3.90.260.10">
    <property type="entry name" value="Transglutaminase-like"/>
    <property type="match status" value="1"/>
</dbReference>
<proteinExistence type="inferred from homology"/>
<dbReference type="AlphaFoldDB" id="A0A8X7NH36"/>
<gene>
    <name evidence="10" type="ORF">FOB60_004791</name>
</gene>
<dbReference type="InterPro" id="IPR036985">
    <property type="entry name" value="Transglutaminase-like_sf"/>
</dbReference>
<evidence type="ECO:0000313" key="10">
    <source>
        <dbReference type="EMBL" id="KAF6047255.1"/>
    </source>
</evidence>
<dbReference type="Pfam" id="PF03835">
    <property type="entry name" value="Rad4"/>
    <property type="match status" value="1"/>
</dbReference>
<keyword evidence="5" id="KW-0539">Nucleus</keyword>
<evidence type="ECO:0000256" key="3">
    <source>
        <dbReference type="ARBA" id="ARBA00022763"/>
    </source>
</evidence>
<dbReference type="InterPro" id="IPR018326">
    <property type="entry name" value="Rad4_beta-hairpin_dom1"/>
</dbReference>
<dbReference type="GO" id="GO:0005737">
    <property type="term" value="C:cytoplasm"/>
    <property type="evidence" value="ECO:0007669"/>
    <property type="project" value="TreeGrafter"/>
</dbReference>
<comment type="subcellular location">
    <subcellularLocation>
        <location evidence="1">Nucleus</location>
    </subcellularLocation>
</comment>
<reference evidence="10" key="1">
    <citation type="submission" date="2020-03" db="EMBL/GenBank/DDBJ databases">
        <title>FDA dAtabase for Regulatory Grade micrObial Sequences (FDA-ARGOS): Supporting development and validation of Infectious Disease Dx tests.</title>
        <authorList>
            <person name="Campos J."/>
            <person name="Goldberg B."/>
            <person name="Tallon L."/>
            <person name="Sadzewicz L."/>
            <person name="Vavikolanu K."/>
            <person name="Mehta A."/>
            <person name="Aluvathingal J."/>
            <person name="Nadendla S."/>
            <person name="Nandy P."/>
            <person name="Geyer C."/>
            <person name="Yan Y."/>
            <person name="Sichtig H."/>
        </authorList>
    </citation>
    <scope>NUCLEOTIDE SEQUENCE [LARGE SCALE GENOMIC DNA]</scope>
    <source>
        <strain evidence="10">FDAARGOS_652</strain>
    </source>
</reference>